<dbReference type="PANTHER" id="PTHR43214:SF43">
    <property type="entry name" value="TWO-COMPONENT RESPONSE REGULATOR"/>
    <property type="match status" value="1"/>
</dbReference>
<dbReference type="PRINTS" id="PR00038">
    <property type="entry name" value="HTHLUXR"/>
</dbReference>
<name>A0AA37WDC2_9BACT</name>
<dbReference type="Gene3D" id="3.40.50.2300">
    <property type="match status" value="1"/>
</dbReference>
<dbReference type="RefSeq" id="WP_235291087.1">
    <property type="nucleotide sequence ID" value="NZ_BSOH01000007.1"/>
</dbReference>
<keyword evidence="6" id="KW-1185">Reference proteome</keyword>
<dbReference type="GO" id="GO:0000160">
    <property type="term" value="P:phosphorelay signal transduction system"/>
    <property type="evidence" value="ECO:0007669"/>
    <property type="project" value="InterPro"/>
</dbReference>
<sequence length="218" mass="25233">MLNTVIIDSQNLFTEGFKLLLNNMEQHKFNFLSLSFDDLLKKDQSAKVDLLFLELDMKLLEEQKQIRKIRRLRKDTKIAILSTFDNTKVVRESFQSGIDAYFLKNTTLEEVEKGISEVLKGKTFMTEGLRLTPKIGHKPKSEVRQNLFGDHYQIKQKLTKREKEVLEQIVLAKSNIEIGELLFISEQTVGVHKKNIMRKLGVHNTVSLVRFAIDNNLA</sequence>
<dbReference type="CDD" id="cd06170">
    <property type="entry name" value="LuxR_C_like"/>
    <property type="match status" value="1"/>
</dbReference>
<comment type="caution">
    <text evidence="2">Lacks conserved residue(s) required for the propagation of feature annotation.</text>
</comment>
<dbReference type="GO" id="GO:0003677">
    <property type="term" value="F:DNA binding"/>
    <property type="evidence" value="ECO:0007669"/>
    <property type="project" value="UniProtKB-KW"/>
</dbReference>
<dbReference type="GO" id="GO:0006355">
    <property type="term" value="P:regulation of DNA-templated transcription"/>
    <property type="evidence" value="ECO:0007669"/>
    <property type="project" value="InterPro"/>
</dbReference>
<dbReference type="InterPro" id="IPR011006">
    <property type="entry name" value="CheY-like_superfamily"/>
</dbReference>
<dbReference type="InterPro" id="IPR000792">
    <property type="entry name" value="Tscrpt_reg_LuxR_C"/>
</dbReference>
<dbReference type="InterPro" id="IPR016032">
    <property type="entry name" value="Sig_transdc_resp-reg_C-effctor"/>
</dbReference>
<comment type="caution">
    <text evidence="5">The sequence shown here is derived from an EMBL/GenBank/DDBJ whole genome shotgun (WGS) entry which is preliminary data.</text>
</comment>
<accession>A0AA37WDC2</accession>
<dbReference type="InterPro" id="IPR039420">
    <property type="entry name" value="WalR-like"/>
</dbReference>
<dbReference type="PROSITE" id="PS50043">
    <property type="entry name" value="HTH_LUXR_2"/>
    <property type="match status" value="1"/>
</dbReference>
<dbReference type="SUPFAM" id="SSF46894">
    <property type="entry name" value="C-terminal effector domain of the bipartite response regulators"/>
    <property type="match status" value="1"/>
</dbReference>
<reference evidence="5" key="1">
    <citation type="journal article" date="2014" name="Int. J. Syst. Evol. Microbiol.">
        <title>Complete genome sequence of Corynebacterium casei LMG S-19264T (=DSM 44701T), isolated from a smear-ripened cheese.</title>
        <authorList>
            <consortium name="US DOE Joint Genome Institute (JGI-PGF)"/>
            <person name="Walter F."/>
            <person name="Albersmeier A."/>
            <person name="Kalinowski J."/>
            <person name="Ruckert C."/>
        </authorList>
    </citation>
    <scope>NUCLEOTIDE SEQUENCE</scope>
    <source>
        <strain evidence="5">NBRC 108769</strain>
    </source>
</reference>
<evidence type="ECO:0000256" key="1">
    <source>
        <dbReference type="ARBA" id="ARBA00023125"/>
    </source>
</evidence>
<dbReference type="PROSITE" id="PS50110">
    <property type="entry name" value="RESPONSE_REGULATORY"/>
    <property type="match status" value="1"/>
</dbReference>
<evidence type="ECO:0000259" key="3">
    <source>
        <dbReference type="PROSITE" id="PS50043"/>
    </source>
</evidence>
<proteinExistence type="predicted"/>
<dbReference type="InterPro" id="IPR001789">
    <property type="entry name" value="Sig_transdc_resp-reg_receiver"/>
</dbReference>
<evidence type="ECO:0000313" key="5">
    <source>
        <dbReference type="EMBL" id="GLR16723.1"/>
    </source>
</evidence>
<feature type="domain" description="Response regulatory" evidence="4">
    <location>
        <begin position="3"/>
        <end position="119"/>
    </location>
</feature>
<keyword evidence="1" id="KW-0238">DNA-binding</keyword>
<dbReference type="SUPFAM" id="SSF52172">
    <property type="entry name" value="CheY-like"/>
    <property type="match status" value="1"/>
</dbReference>
<evidence type="ECO:0000313" key="6">
    <source>
        <dbReference type="Proteomes" id="UP001156666"/>
    </source>
</evidence>
<organism evidence="5 6">
    <name type="scientific">Portibacter lacus</name>
    <dbReference type="NCBI Taxonomy" id="1099794"/>
    <lineage>
        <taxon>Bacteria</taxon>
        <taxon>Pseudomonadati</taxon>
        <taxon>Bacteroidota</taxon>
        <taxon>Saprospiria</taxon>
        <taxon>Saprospirales</taxon>
        <taxon>Haliscomenobacteraceae</taxon>
        <taxon>Portibacter</taxon>
    </lineage>
</organism>
<dbReference type="PANTHER" id="PTHR43214">
    <property type="entry name" value="TWO-COMPONENT RESPONSE REGULATOR"/>
    <property type="match status" value="1"/>
</dbReference>
<dbReference type="Pfam" id="PF00072">
    <property type="entry name" value="Response_reg"/>
    <property type="match status" value="1"/>
</dbReference>
<dbReference type="Pfam" id="PF00196">
    <property type="entry name" value="GerE"/>
    <property type="match status" value="1"/>
</dbReference>
<protein>
    <submittedName>
        <fullName evidence="5">Nitrate/nitrite response regulator protein</fullName>
    </submittedName>
</protein>
<dbReference type="EMBL" id="BSOH01000007">
    <property type="protein sequence ID" value="GLR16723.1"/>
    <property type="molecule type" value="Genomic_DNA"/>
</dbReference>
<gene>
    <name evidence="5" type="primary">narP</name>
    <name evidence="5" type="ORF">GCM10007940_13380</name>
</gene>
<dbReference type="AlphaFoldDB" id="A0AA37WDC2"/>
<evidence type="ECO:0000256" key="2">
    <source>
        <dbReference type="PROSITE-ProRule" id="PRU00169"/>
    </source>
</evidence>
<dbReference type="Proteomes" id="UP001156666">
    <property type="component" value="Unassembled WGS sequence"/>
</dbReference>
<dbReference type="SMART" id="SM00421">
    <property type="entry name" value="HTH_LUXR"/>
    <property type="match status" value="1"/>
</dbReference>
<feature type="domain" description="HTH luxR-type" evidence="3">
    <location>
        <begin position="151"/>
        <end position="216"/>
    </location>
</feature>
<evidence type="ECO:0000259" key="4">
    <source>
        <dbReference type="PROSITE" id="PS50110"/>
    </source>
</evidence>
<reference evidence="5" key="2">
    <citation type="submission" date="2023-01" db="EMBL/GenBank/DDBJ databases">
        <title>Draft genome sequence of Portibacter lacus strain NBRC 108769.</title>
        <authorList>
            <person name="Sun Q."/>
            <person name="Mori K."/>
        </authorList>
    </citation>
    <scope>NUCLEOTIDE SEQUENCE</scope>
    <source>
        <strain evidence="5">NBRC 108769</strain>
    </source>
</reference>